<reference evidence="10" key="1">
    <citation type="journal article" date="2015" name="Proc. Natl. Acad. Sci. U.S.A.">
        <title>Genome sequence of the Asian Tiger mosquito, Aedes albopictus, reveals insights into its biology, genetics, and evolution.</title>
        <authorList>
            <person name="Chen X.G."/>
            <person name="Jiang X."/>
            <person name="Gu J."/>
            <person name="Xu M."/>
            <person name="Wu Y."/>
            <person name="Deng Y."/>
            <person name="Zhang C."/>
            <person name="Bonizzoni M."/>
            <person name="Dermauw W."/>
            <person name="Vontas J."/>
            <person name="Armbruster P."/>
            <person name="Huang X."/>
            <person name="Yang Y."/>
            <person name="Zhang H."/>
            <person name="He W."/>
            <person name="Peng H."/>
            <person name="Liu Y."/>
            <person name="Wu K."/>
            <person name="Chen J."/>
            <person name="Lirakis M."/>
            <person name="Topalis P."/>
            <person name="Van Leeuwen T."/>
            <person name="Hall A.B."/>
            <person name="Jiang X."/>
            <person name="Thorpe C."/>
            <person name="Mueller R.L."/>
            <person name="Sun C."/>
            <person name="Waterhouse R.M."/>
            <person name="Yan G."/>
            <person name="Tu Z.J."/>
            <person name="Fang X."/>
            <person name="James A.A."/>
        </authorList>
    </citation>
    <scope>NUCLEOTIDE SEQUENCE [LARGE SCALE GENOMIC DNA]</scope>
    <source>
        <strain evidence="10">Foshan</strain>
    </source>
</reference>
<dbReference type="InterPro" id="IPR010675">
    <property type="entry name" value="Bin3_C"/>
</dbReference>
<dbReference type="PROSITE" id="PS51515">
    <property type="entry name" value="BIN3_SAM"/>
    <property type="match status" value="1"/>
</dbReference>
<evidence type="ECO:0000256" key="1">
    <source>
        <dbReference type="ARBA" id="ARBA00008361"/>
    </source>
</evidence>
<dbReference type="InterPro" id="IPR024160">
    <property type="entry name" value="BIN3_SAM-bd_dom"/>
</dbReference>
<dbReference type="CDD" id="cd02440">
    <property type="entry name" value="AdoMet_MTases"/>
    <property type="match status" value="1"/>
</dbReference>
<feature type="region of interest" description="Disordered" evidence="7">
    <location>
        <begin position="1"/>
        <end position="27"/>
    </location>
</feature>
<dbReference type="InterPro" id="IPR029063">
    <property type="entry name" value="SAM-dependent_MTases_sf"/>
</dbReference>
<dbReference type="InterPro" id="IPR039772">
    <property type="entry name" value="Bin3-like"/>
</dbReference>
<keyword evidence="2 6" id="KW-0489">Methyltransferase</keyword>
<evidence type="ECO:0000313" key="10">
    <source>
        <dbReference type="Proteomes" id="UP000069940"/>
    </source>
</evidence>
<evidence type="ECO:0000313" key="9">
    <source>
        <dbReference type="EnsemblMetazoa" id="AALFPA23_005891.P7583"/>
    </source>
</evidence>
<evidence type="ECO:0000256" key="2">
    <source>
        <dbReference type="ARBA" id="ARBA00022603"/>
    </source>
</evidence>
<dbReference type="EC" id="2.1.1.-" evidence="6"/>
<dbReference type="PANTHER" id="PTHR12315:SF0">
    <property type="entry name" value="7SK SNRNA METHYLPHOSPHATE CAPPING ENZYME"/>
    <property type="match status" value="1"/>
</dbReference>
<dbReference type="Pfam" id="PF06859">
    <property type="entry name" value="Bin3"/>
    <property type="match status" value="1"/>
</dbReference>
<reference evidence="9" key="2">
    <citation type="submission" date="2025-05" db="UniProtKB">
        <authorList>
            <consortium name="EnsemblMetazoa"/>
        </authorList>
    </citation>
    <scope>IDENTIFICATION</scope>
    <source>
        <strain evidence="9">Foshan</strain>
    </source>
</reference>
<name>A0ABM1Y5D6_AEDAL</name>
<accession>A0ABM1Y5D6</accession>
<evidence type="ECO:0000256" key="6">
    <source>
        <dbReference type="RuleBase" id="RU367087"/>
    </source>
</evidence>
<evidence type="ECO:0000256" key="5">
    <source>
        <dbReference type="PROSITE-ProRule" id="PRU00848"/>
    </source>
</evidence>
<evidence type="ECO:0000256" key="7">
    <source>
        <dbReference type="SAM" id="MobiDB-lite"/>
    </source>
</evidence>
<dbReference type="RefSeq" id="XP_029719826.2">
    <property type="nucleotide sequence ID" value="XM_029863966.2"/>
</dbReference>
<dbReference type="Gene3D" id="3.40.50.150">
    <property type="entry name" value="Vaccinia Virus protein VP39"/>
    <property type="match status" value="1"/>
</dbReference>
<keyword evidence="3 6" id="KW-0808">Transferase</keyword>
<proteinExistence type="inferred from homology"/>
<evidence type="ECO:0000259" key="8">
    <source>
        <dbReference type="PROSITE" id="PS51515"/>
    </source>
</evidence>
<comment type="similarity">
    <text evidence="1 6">Belongs to the methyltransferase superfamily.</text>
</comment>
<dbReference type="GeneID" id="109416575"/>
<evidence type="ECO:0000256" key="3">
    <source>
        <dbReference type="ARBA" id="ARBA00022679"/>
    </source>
</evidence>
<keyword evidence="4 5" id="KW-0949">S-adenosyl-L-methionine</keyword>
<sequence length="265" mass="30673">MSNITHKRTANGEDEIPSKITKRNREEVRHGSYQQYYEYRSQDSRPNYIGKCLPECLKKLSKETSAKDIYLLDIGCNSGKLTHELLKEVQSVCPDQPVHGLGVDIDEELVERATVDYGSKFLEFDQADISSMATSKATNQIEKYLTKKGIKRFDFICCFSVLMYIHLNHGDDGLKRVLDYVCSLTEMLVLELQGWKKYRDHARRMRRSGGGEYEHYETLEWRGSNGYLEQQISDYVACKGFTVICNSEEKNEFNREVVIYARNKA</sequence>
<protein>
    <recommendedName>
        <fullName evidence="6">RNA methyltransferase</fullName>
        <ecNumber evidence="6">2.1.1.-</ecNumber>
    </recommendedName>
</protein>
<dbReference type="Proteomes" id="UP000069940">
    <property type="component" value="Unassembled WGS sequence"/>
</dbReference>
<dbReference type="PANTHER" id="PTHR12315">
    <property type="entry name" value="BICOID-INTERACTING PROTEIN RELATED"/>
    <property type="match status" value="1"/>
</dbReference>
<feature type="domain" description="Bin3-type SAM" evidence="8">
    <location>
        <begin position="54"/>
        <end position="265"/>
    </location>
</feature>
<keyword evidence="10" id="KW-1185">Reference proteome</keyword>
<evidence type="ECO:0000256" key="4">
    <source>
        <dbReference type="ARBA" id="ARBA00022691"/>
    </source>
</evidence>
<organism evidence="9 10">
    <name type="scientific">Aedes albopictus</name>
    <name type="common">Asian tiger mosquito</name>
    <name type="synonym">Stegomyia albopicta</name>
    <dbReference type="NCBI Taxonomy" id="7160"/>
    <lineage>
        <taxon>Eukaryota</taxon>
        <taxon>Metazoa</taxon>
        <taxon>Ecdysozoa</taxon>
        <taxon>Arthropoda</taxon>
        <taxon>Hexapoda</taxon>
        <taxon>Insecta</taxon>
        <taxon>Pterygota</taxon>
        <taxon>Neoptera</taxon>
        <taxon>Endopterygota</taxon>
        <taxon>Diptera</taxon>
        <taxon>Nematocera</taxon>
        <taxon>Culicoidea</taxon>
        <taxon>Culicidae</taxon>
        <taxon>Culicinae</taxon>
        <taxon>Aedini</taxon>
        <taxon>Aedes</taxon>
        <taxon>Stegomyia</taxon>
    </lineage>
</organism>
<dbReference type="SUPFAM" id="SSF53335">
    <property type="entry name" value="S-adenosyl-L-methionine-dependent methyltransferases"/>
    <property type="match status" value="1"/>
</dbReference>
<dbReference type="EnsemblMetazoa" id="AALFPA23_005891.R7583">
    <property type="protein sequence ID" value="AALFPA23_005891.P7583"/>
    <property type="gene ID" value="AALFPA23_005891"/>
</dbReference>